<dbReference type="InterPro" id="IPR015421">
    <property type="entry name" value="PyrdxlP-dep_Trfase_major"/>
</dbReference>
<evidence type="ECO:0000256" key="1">
    <source>
        <dbReference type="ARBA" id="ARBA00001933"/>
    </source>
</evidence>
<evidence type="ECO:0000256" key="4">
    <source>
        <dbReference type="ARBA" id="ARBA00022679"/>
    </source>
</evidence>
<accession>A0A7G9T748</accession>
<keyword evidence="4 6" id="KW-0808">Transferase</keyword>
<dbReference type="EC" id="2.6.1.-" evidence="6"/>
<dbReference type="PANTHER" id="PTHR46383:SF4">
    <property type="entry name" value="AMINOTRANSFERASE"/>
    <property type="match status" value="1"/>
</dbReference>
<reference evidence="8 9" key="1">
    <citation type="submission" date="2020-08" db="EMBL/GenBank/DDBJ databases">
        <title>Genome sequence of Weissella diestrammenae KACC 16890T.</title>
        <authorList>
            <person name="Hyun D.-W."/>
            <person name="Bae J.-W."/>
        </authorList>
    </citation>
    <scope>NUCLEOTIDE SEQUENCE [LARGE SCALE GENOMIC DNA]</scope>
    <source>
        <strain evidence="8 9">KACC 16890</strain>
    </source>
</reference>
<gene>
    <name evidence="8" type="ORF">H9L19_03445</name>
</gene>
<dbReference type="EMBL" id="CP060724">
    <property type="protein sequence ID" value="QNN75923.1"/>
    <property type="molecule type" value="Genomic_DNA"/>
</dbReference>
<dbReference type="PROSITE" id="PS00105">
    <property type="entry name" value="AA_TRANSFER_CLASS_1"/>
    <property type="match status" value="1"/>
</dbReference>
<name>A0A7G9T748_9LACO</name>
<evidence type="ECO:0000256" key="2">
    <source>
        <dbReference type="ARBA" id="ARBA00007441"/>
    </source>
</evidence>
<feature type="domain" description="Aminotransferase class I/classII large" evidence="7">
    <location>
        <begin position="37"/>
        <end position="383"/>
    </location>
</feature>
<dbReference type="Gene3D" id="3.90.1150.10">
    <property type="entry name" value="Aspartate Aminotransferase, domain 1"/>
    <property type="match status" value="1"/>
</dbReference>
<dbReference type="Gene3D" id="3.40.640.10">
    <property type="entry name" value="Type I PLP-dependent aspartate aminotransferase-like (Major domain)"/>
    <property type="match status" value="1"/>
</dbReference>
<dbReference type="InterPro" id="IPR015424">
    <property type="entry name" value="PyrdxlP-dep_Trfase"/>
</dbReference>
<dbReference type="KEGG" id="wdi:H9L19_03445"/>
<evidence type="ECO:0000256" key="3">
    <source>
        <dbReference type="ARBA" id="ARBA00022576"/>
    </source>
</evidence>
<dbReference type="Proteomes" id="UP000515800">
    <property type="component" value="Chromosome"/>
</dbReference>
<dbReference type="GO" id="GO:0006520">
    <property type="term" value="P:amino acid metabolic process"/>
    <property type="evidence" value="ECO:0007669"/>
    <property type="project" value="InterPro"/>
</dbReference>
<dbReference type="InterPro" id="IPR004839">
    <property type="entry name" value="Aminotransferase_I/II_large"/>
</dbReference>
<dbReference type="InterPro" id="IPR015422">
    <property type="entry name" value="PyrdxlP-dep_Trfase_small"/>
</dbReference>
<dbReference type="SUPFAM" id="SSF53383">
    <property type="entry name" value="PLP-dependent transferases"/>
    <property type="match status" value="1"/>
</dbReference>
<dbReference type="Pfam" id="PF00155">
    <property type="entry name" value="Aminotran_1_2"/>
    <property type="match status" value="1"/>
</dbReference>
<keyword evidence="9" id="KW-1185">Reference proteome</keyword>
<dbReference type="InterPro" id="IPR050596">
    <property type="entry name" value="AspAT/PAT-like"/>
</dbReference>
<protein>
    <recommendedName>
        <fullName evidence="6">Aminotransferase</fullName>
        <ecNumber evidence="6">2.6.1.-</ecNumber>
    </recommendedName>
</protein>
<comment type="cofactor">
    <cofactor evidence="1 6">
        <name>pyridoxal 5'-phosphate</name>
        <dbReference type="ChEBI" id="CHEBI:597326"/>
    </cofactor>
</comment>
<organism evidence="8 9">
    <name type="scientific">Weissella diestrammenae</name>
    <dbReference type="NCBI Taxonomy" id="1162633"/>
    <lineage>
        <taxon>Bacteria</taxon>
        <taxon>Bacillati</taxon>
        <taxon>Bacillota</taxon>
        <taxon>Bacilli</taxon>
        <taxon>Lactobacillales</taxon>
        <taxon>Lactobacillaceae</taxon>
        <taxon>Weissella</taxon>
    </lineage>
</organism>
<comment type="similarity">
    <text evidence="2 6">Belongs to the class-I pyridoxal-phosphate-dependent aminotransferase family.</text>
</comment>
<dbReference type="PANTHER" id="PTHR46383">
    <property type="entry name" value="ASPARTATE AMINOTRANSFERASE"/>
    <property type="match status" value="1"/>
</dbReference>
<sequence>MIELKSGLLTRLNQAVRHANDNQILRFSREISGIEGLVRLTVGEPDFTTPEHIKNAAINSIQADDSHYGQPRGSVQFRQNVARYLSDKYQLAYTSDDVMATVGVTEAIYATLKTLLNPGDSVIIPMPTFPFYAATTEMIGGKVIPVDMSATDFKLTPALLQQTLAAHPEAKALIIATPGNPTGVVYQKQELEALASVLEQTDLIVISDEIYSEIVYTAFTSMGTVLPNQTIVFNGVSKSHAMTGYRLGVIAGPKILIDEIDKVHQLLVTTPTNAAVAAATEAFSSAGYNDSLPMRAAYLERLSVMLATFDALKLEYVEPDGAFYLWFKVPTNLPRDDNVAAKMLAEQAKVGVIPGSYFGTAGNGWLRASFATSLPQIKLAMNRLTAYLTRNKRGEA</sequence>
<dbReference type="InterPro" id="IPR004838">
    <property type="entry name" value="NHTrfase_class1_PyrdxlP-BS"/>
</dbReference>
<dbReference type="GO" id="GO:0030170">
    <property type="term" value="F:pyridoxal phosphate binding"/>
    <property type="evidence" value="ECO:0007669"/>
    <property type="project" value="InterPro"/>
</dbReference>
<keyword evidence="3 6" id="KW-0032">Aminotransferase</keyword>
<evidence type="ECO:0000313" key="8">
    <source>
        <dbReference type="EMBL" id="QNN75923.1"/>
    </source>
</evidence>
<keyword evidence="5" id="KW-0663">Pyridoxal phosphate</keyword>
<dbReference type="CDD" id="cd00609">
    <property type="entry name" value="AAT_like"/>
    <property type="match status" value="1"/>
</dbReference>
<evidence type="ECO:0000313" key="9">
    <source>
        <dbReference type="Proteomes" id="UP000515800"/>
    </source>
</evidence>
<evidence type="ECO:0000259" key="7">
    <source>
        <dbReference type="Pfam" id="PF00155"/>
    </source>
</evidence>
<dbReference type="AlphaFoldDB" id="A0A7G9T748"/>
<proteinExistence type="inferred from homology"/>
<evidence type="ECO:0000256" key="5">
    <source>
        <dbReference type="ARBA" id="ARBA00022898"/>
    </source>
</evidence>
<dbReference type="RefSeq" id="WP_187529751.1">
    <property type="nucleotide sequence ID" value="NZ_CP060724.1"/>
</dbReference>
<dbReference type="GO" id="GO:0008483">
    <property type="term" value="F:transaminase activity"/>
    <property type="evidence" value="ECO:0007669"/>
    <property type="project" value="UniProtKB-KW"/>
</dbReference>
<evidence type="ECO:0000256" key="6">
    <source>
        <dbReference type="RuleBase" id="RU000481"/>
    </source>
</evidence>